<feature type="region of interest" description="Disordered" evidence="1">
    <location>
        <begin position="162"/>
        <end position="200"/>
    </location>
</feature>
<feature type="region of interest" description="Disordered" evidence="1">
    <location>
        <begin position="217"/>
        <end position="237"/>
    </location>
</feature>
<dbReference type="InterPro" id="IPR000421">
    <property type="entry name" value="FA58C"/>
</dbReference>
<keyword evidence="2" id="KW-0732">Signal</keyword>
<dbReference type="Gene3D" id="2.60.120.260">
    <property type="entry name" value="Galactose-binding domain-like"/>
    <property type="match status" value="1"/>
</dbReference>
<feature type="signal peptide" evidence="2">
    <location>
        <begin position="1"/>
        <end position="36"/>
    </location>
</feature>
<name>A0A7Y4MUU0_MYXXA</name>
<gene>
    <name evidence="4" type="ORF">HNV28_32620</name>
</gene>
<dbReference type="Pfam" id="PF00754">
    <property type="entry name" value="F5_F8_type_C"/>
    <property type="match status" value="1"/>
</dbReference>
<comment type="caution">
    <text evidence="4">The sequence shown here is derived from an EMBL/GenBank/DDBJ whole genome shotgun (WGS) entry which is preliminary data.</text>
</comment>
<accession>A0A7Y4MUU0</accession>
<evidence type="ECO:0000256" key="1">
    <source>
        <dbReference type="SAM" id="MobiDB-lite"/>
    </source>
</evidence>
<proteinExistence type="predicted"/>
<feature type="domain" description="F5/8 type C" evidence="3">
    <location>
        <begin position="18"/>
        <end position="164"/>
    </location>
</feature>
<evidence type="ECO:0000313" key="4">
    <source>
        <dbReference type="EMBL" id="NOJ83007.1"/>
    </source>
</evidence>
<evidence type="ECO:0000259" key="3">
    <source>
        <dbReference type="PROSITE" id="PS50022"/>
    </source>
</evidence>
<dbReference type="InterPro" id="IPR008979">
    <property type="entry name" value="Galactose-bd-like_sf"/>
</dbReference>
<dbReference type="EMBL" id="JABFNT010000159">
    <property type="protein sequence ID" value="NOJ83007.1"/>
    <property type="molecule type" value="Genomic_DNA"/>
</dbReference>
<dbReference type="Proteomes" id="UP000533080">
    <property type="component" value="Unassembled WGS sequence"/>
</dbReference>
<evidence type="ECO:0000256" key="2">
    <source>
        <dbReference type="SAM" id="SignalP"/>
    </source>
</evidence>
<dbReference type="SUPFAM" id="SSF49785">
    <property type="entry name" value="Galactose-binding domain-like"/>
    <property type="match status" value="1"/>
</dbReference>
<feature type="chain" id="PRO_5031274147" evidence="2">
    <location>
        <begin position="37"/>
        <end position="451"/>
    </location>
</feature>
<dbReference type="PROSITE" id="PS50022">
    <property type="entry name" value="FA58C_3"/>
    <property type="match status" value="1"/>
</dbReference>
<protein>
    <submittedName>
        <fullName evidence="4">Discoidin domain-containing protein</fullName>
    </submittedName>
</protein>
<evidence type="ECO:0000313" key="5">
    <source>
        <dbReference type="Proteomes" id="UP000533080"/>
    </source>
</evidence>
<feature type="compositionally biased region" description="Acidic residues" evidence="1">
    <location>
        <begin position="169"/>
        <end position="187"/>
    </location>
</feature>
<dbReference type="RefSeq" id="WP_171444826.1">
    <property type="nucleotide sequence ID" value="NZ_JABFNS010000137.1"/>
</dbReference>
<dbReference type="AlphaFoldDB" id="A0A7Y4MUU0"/>
<reference evidence="4 5" key="1">
    <citation type="submission" date="2020-05" db="EMBL/GenBank/DDBJ databases">
        <authorList>
            <person name="Whitworth D."/>
        </authorList>
    </citation>
    <scope>NUCLEOTIDE SEQUENCE [LARGE SCALE GENOMIC DNA]</scope>
    <source>
        <strain evidence="4 5">AM005</strain>
    </source>
</reference>
<organism evidence="4 5">
    <name type="scientific">Myxococcus xanthus</name>
    <dbReference type="NCBI Taxonomy" id="34"/>
    <lineage>
        <taxon>Bacteria</taxon>
        <taxon>Pseudomonadati</taxon>
        <taxon>Myxococcota</taxon>
        <taxon>Myxococcia</taxon>
        <taxon>Myxococcales</taxon>
        <taxon>Cystobacterineae</taxon>
        <taxon>Myxococcaceae</taxon>
        <taxon>Myxococcus</taxon>
    </lineage>
</organism>
<feature type="compositionally biased region" description="Polar residues" evidence="1">
    <location>
        <begin position="226"/>
        <end position="236"/>
    </location>
</feature>
<sequence>MNRQHSTSSLGGWKRFRTSVTAFSLAVGAFATPALAAGGFTSATASSHDGNTPAMAVDGNKATRWSASGAGQWIRGDMGSVKPVNGLDIAWFRGNERINLFDIATSTDGTTFTRVFVGISSGKTADFERVTFPTVNARYVRVTFYGSTQTTWGSITDMAALSGATIPDPEPENPDPEPENPEPENPDPDPSPTQDKFGVTMIYPTKSGGEQWFLSDSATSDKRFDPQNTITRNSDGSWKMKSSKVRMSVFTSTGYSASKIPTYDRDVLASRGYMQAANDWRNVEMTGFIKVNSTSDASDNFAWYARGGKHNDSNSGCEGSSYKGSLHYDGRVRWQKETWHVSYEQAAYKSGTSSLRGRWVGFKSVMRNTKVNGKDAVRLEMYLNENADKKTWKKVYDMVDSGSWGGDASHCGGGVNAMPITWGGPIAVFRWDSATDVDFKWMSVREIPAEQ</sequence>